<gene>
    <name evidence="2" type="ORF">CALMAC_LOCUS13412</name>
</gene>
<dbReference type="InterPro" id="IPR000782">
    <property type="entry name" value="FAS1_domain"/>
</dbReference>
<feature type="non-terminal residue" evidence="2">
    <location>
        <position position="58"/>
    </location>
</feature>
<keyword evidence="3" id="KW-1185">Reference proteome</keyword>
<evidence type="ECO:0000313" key="2">
    <source>
        <dbReference type="EMBL" id="VEN53694.1"/>
    </source>
</evidence>
<feature type="domain" description="FAS1" evidence="1">
    <location>
        <begin position="1"/>
        <end position="58"/>
    </location>
</feature>
<accession>A0A653D147</accession>
<dbReference type="Gene3D" id="2.30.180.10">
    <property type="entry name" value="FAS1 domain"/>
    <property type="match status" value="1"/>
</dbReference>
<dbReference type="Pfam" id="PF02469">
    <property type="entry name" value="Fasciclin"/>
    <property type="match status" value="1"/>
</dbReference>
<dbReference type="InterPro" id="IPR036378">
    <property type="entry name" value="FAS1_dom_sf"/>
</dbReference>
<sequence length="58" mass="6624">MFAMAKFLRQSGLHTILNETGPYTVFVPTDKAFRTLLVQLGGPERAEEKFRENPRLLS</sequence>
<protein>
    <recommendedName>
        <fullName evidence="1">FAS1 domain-containing protein</fullName>
    </recommendedName>
</protein>
<organism evidence="2 3">
    <name type="scientific">Callosobruchus maculatus</name>
    <name type="common">Southern cowpea weevil</name>
    <name type="synonym">Pulse bruchid</name>
    <dbReference type="NCBI Taxonomy" id="64391"/>
    <lineage>
        <taxon>Eukaryota</taxon>
        <taxon>Metazoa</taxon>
        <taxon>Ecdysozoa</taxon>
        <taxon>Arthropoda</taxon>
        <taxon>Hexapoda</taxon>
        <taxon>Insecta</taxon>
        <taxon>Pterygota</taxon>
        <taxon>Neoptera</taxon>
        <taxon>Endopterygota</taxon>
        <taxon>Coleoptera</taxon>
        <taxon>Polyphaga</taxon>
        <taxon>Cucujiformia</taxon>
        <taxon>Chrysomeloidea</taxon>
        <taxon>Chrysomelidae</taxon>
        <taxon>Bruchinae</taxon>
        <taxon>Bruchini</taxon>
        <taxon>Callosobruchus</taxon>
    </lineage>
</organism>
<dbReference type="Proteomes" id="UP000410492">
    <property type="component" value="Unassembled WGS sequence"/>
</dbReference>
<evidence type="ECO:0000313" key="3">
    <source>
        <dbReference type="Proteomes" id="UP000410492"/>
    </source>
</evidence>
<evidence type="ECO:0000259" key="1">
    <source>
        <dbReference type="PROSITE" id="PS50213"/>
    </source>
</evidence>
<dbReference type="EMBL" id="CAACVG010009608">
    <property type="protein sequence ID" value="VEN53694.1"/>
    <property type="molecule type" value="Genomic_DNA"/>
</dbReference>
<reference evidence="2 3" key="1">
    <citation type="submission" date="2019-01" db="EMBL/GenBank/DDBJ databases">
        <authorList>
            <person name="Sayadi A."/>
        </authorList>
    </citation>
    <scope>NUCLEOTIDE SEQUENCE [LARGE SCALE GENOMIC DNA]</scope>
</reference>
<dbReference type="OrthoDB" id="286301at2759"/>
<dbReference type="PROSITE" id="PS50213">
    <property type="entry name" value="FAS1"/>
    <property type="match status" value="1"/>
</dbReference>
<dbReference type="AlphaFoldDB" id="A0A653D147"/>
<name>A0A653D147_CALMS</name>
<dbReference type="SUPFAM" id="SSF82153">
    <property type="entry name" value="FAS1 domain"/>
    <property type="match status" value="1"/>
</dbReference>
<proteinExistence type="predicted"/>